<comment type="caution">
    <text evidence="1">The sequence shown here is derived from an EMBL/GenBank/DDBJ whole genome shotgun (WGS) entry which is preliminary data.</text>
</comment>
<dbReference type="Proteomes" id="UP001159363">
    <property type="component" value="Chromosome 16"/>
</dbReference>
<protein>
    <submittedName>
        <fullName evidence="1">Uncharacterized protein</fullName>
    </submittedName>
</protein>
<organism evidence="1 2">
    <name type="scientific">Dryococelus australis</name>
    <dbReference type="NCBI Taxonomy" id="614101"/>
    <lineage>
        <taxon>Eukaryota</taxon>
        <taxon>Metazoa</taxon>
        <taxon>Ecdysozoa</taxon>
        <taxon>Arthropoda</taxon>
        <taxon>Hexapoda</taxon>
        <taxon>Insecta</taxon>
        <taxon>Pterygota</taxon>
        <taxon>Neoptera</taxon>
        <taxon>Polyneoptera</taxon>
        <taxon>Phasmatodea</taxon>
        <taxon>Verophasmatodea</taxon>
        <taxon>Anareolatae</taxon>
        <taxon>Phasmatidae</taxon>
        <taxon>Eurycanthinae</taxon>
        <taxon>Dryococelus</taxon>
    </lineage>
</organism>
<reference evidence="1 2" key="1">
    <citation type="submission" date="2023-02" db="EMBL/GenBank/DDBJ databases">
        <title>LHISI_Scaffold_Assembly.</title>
        <authorList>
            <person name="Stuart O.P."/>
            <person name="Cleave R."/>
            <person name="Magrath M.J.L."/>
            <person name="Mikheyev A.S."/>
        </authorList>
    </citation>
    <scope>NUCLEOTIDE SEQUENCE [LARGE SCALE GENOMIC DNA]</scope>
    <source>
        <strain evidence="1">Daus_M_001</strain>
        <tissue evidence="1">Leg muscle</tissue>
    </source>
</reference>
<evidence type="ECO:0000313" key="1">
    <source>
        <dbReference type="EMBL" id="KAJ8866047.1"/>
    </source>
</evidence>
<accession>A0ABQ9G0P2</accession>
<evidence type="ECO:0000313" key="2">
    <source>
        <dbReference type="Proteomes" id="UP001159363"/>
    </source>
</evidence>
<dbReference type="EMBL" id="JARBHB010000017">
    <property type="protein sequence ID" value="KAJ8866047.1"/>
    <property type="molecule type" value="Genomic_DNA"/>
</dbReference>
<proteinExistence type="predicted"/>
<sequence length="567" mass="62760">MNHRLNMGQTDLAGCAQPISRVPTLNCFSANTSSENGVGFEMNGAGLAVSPWRRQIMAFICAGSNYIASELFKPLVAGEYLPATPRRSTAANTPRLDFKELCFCIAFVIGLQFVRTRLGRLWTNSEQLTKSWSSHVMSSENARCVLAAAEANELQCANWSLHPHVIRLENQNPCGPTTTVAERLACSPPTVAIRVRSPAVSLRIFACGDRAERCCWSRVFLGDLPFPPPFHSGAAPYSSKLPLIGSEDVNVKSRPNLFIPLPVLLKMKAFFFCIRAVMWSWRLRPGSVHYNKIVERYNDTRVSRIEKRYKSTFDTTLLKPNFVSQRYRCAFDSVRPFGIHEGKGSDFFSKVDFKSAHFIKQHNVDFEKKKKIARGAIMPTLHRSSSESSPLRARLPTGVQCCRTSCLSLGLSAATLVPGSGTGGYKRPAGELVPAVQQHYAAPITSPTRRRRRIKPTANVTTGERLARSPPTKANRVQYPAGSPDLHQVEIVPDDSVGRRGFLGHLPFPSAPSFRRRSMFTSITLVGSQDLAVKSPPNLFTHINRLATECSIGTLTEIRILGSFQVP</sequence>
<name>A0ABQ9G0P2_9NEOP</name>
<keyword evidence="2" id="KW-1185">Reference proteome</keyword>
<gene>
    <name evidence="1" type="ORF">PR048_033571</name>
</gene>